<dbReference type="SUPFAM" id="SSF46785">
    <property type="entry name" value="Winged helix' DNA-binding domain"/>
    <property type="match status" value="1"/>
</dbReference>
<evidence type="ECO:0000313" key="1">
    <source>
        <dbReference type="EMBL" id="MCS3921989.1"/>
    </source>
</evidence>
<comment type="caution">
    <text evidence="1">The sequence shown here is derived from an EMBL/GenBank/DDBJ whole genome shotgun (WGS) entry which is preliminary data.</text>
</comment>
<dbReference type="EMBL" id="JANUCQ010000002">
    <property type="protein sequence ID" value="MCS3921989.1"/>
    <property type="molecule type" value="Genomic_DNA"/>
</dbReference>
<dbReference type="RefSeq" id="WP_259051066.1">
    <property type="nucleotide sequence ID" value="NZ_JANUCQ010000002.1"/>
</dbReference>
<proteinExistence type="predicted"/>
<reference evidence="1" key="1">
    <citation type="submission" date="2022-08" db="EMBL/GenBank/DDBJ databases">
        <title>Genomic Encyclopedia of Type Strains, Phase V (KMG-V): Genome sequencing to study the core and pangenomes of soil and plant-associated prokaryotes.</title>
        <authorList>
            <person name="Whitman W."/>
        </authorList>
    </citation>
    <scope>NUCLEOTIDE SEQUENCE</scope>
    <source>
        <strain evidence="1">PS</strain>
    </source>
</reference>
<sequence>MMDKLISKEHVKEIINCLHVNKELQFEELKSVLRIDYNELDMIMLELLNLEIVLNNKDIYKLSNKGIYFKDILDNLDNLENNDYNSKFGANSSSNNEGFINMGVIKGNVNLYKF</sequence>
<organism evidence="1 2">
    <name type="scientific">Methanococcus voltae PS</name>
    <dbReference type="NCBI Taxonomy" id="523842"/>
    <lineage>
        <taxon>Archaea</taxon>
        <taxon>Methanobacteriati</taxon>
        <taxon>Methanobacteriota</taxon>
        <taxon>Methanomada group</taxon>
        <taxon>Methanococci</taxon>
        <taxon>Methanococcales</taxon>
        <taxon>Methanococcaceae</taxon>
        <taxon>Methanococcus</taxon>
    </lineage>
</organism>
<gene>
    <name evidence="1" type="ORF">M2325_000674</name>
</gene>
<keyword evidence="2" id="KW-1185">Reference proteome</keyword>
<name>A0ABT2EVK6_METVO</name>
<protein>
    <submittedName>
        <fullName evidence="1">Transcriptional regulator</fullName>
    </submittedName>
</protein>
<evidence type="ECO:0000313" key="2">
    <source>
        <dbReference type="Proteomes" id="UP001140258"/>
    </source>
</evidence>
<dbReference type="Proteomes" id="UP001140258">
    <property type="component" value="Unassembled WGS sequence"/>
</dbReference>
<accession>A0ABT2EVK6</accession>
<dbReference type="InterPro" id="IPR036390">
    <property type="entry name" value="WH_DNA-bd_sf"/>
</dbReference>